<dbReference type="CDD" id="cd10447">
    <property type="entry name" value="GIY-YIG_unchar_2"/>
    <property type="match status" value="1"/>
</dbReference>
<proteinExistence type="predicted"/>
<dbReference type="Proteomes" id="UP000248326">
    <property type="component" value="Unassembled WGS sequence"/>
</dbReference>
<dbReference type="RefSeq" id="WP_110887102.1">
    <property type="nucleotide sequence ID" value="NZ_QJSX01000009.1"/>
</dbReference>
<dbReference type="InterPro" id="IPR000305">
    <property type="entry name" value="GIY-YIG_endonuc"/>
</dbReference>
<organism evidence="2 3">
    <name type="scientific">Deinococcus yavapaiensis KR-236</name>
    <dbReference type="NCBI Taxonomy" id="694435"/>
    <lineage>
        <taxon>Bacteria</taxon>
        <taxon>Thermotogati</taxon>
        <taxon>Deinococcota</taxon>
        <taxon>Deinococci</taxon>
        <taxon>Deinococcales</taxon>
        <taxon>Deinococcaceae</taxon>
        <taxon>Deinococcus</taxon>
    </lineage>
</organism>
<dbReference type="PROSITE" id="PS50164">
    <property type="entry name" value="GIY_YIG"/>
    <property type="match status" value="1"/>
</dbReference>
<keyword evidence="3" id="KW-1185">Reference proteome</keyword>
<name>A0A318S425_9DEIO</name>
<dbReference type="Pfam" id="PF14267">
    <property type="entry name" value="DUF4357"/>
    <property type="match status" value="1"/>
</dbReference>
<dbReference type="OrthoDB" id="9781481at2"/>
<evidence type="ECO:0000259" key="1">
    <source>
        <dbReference type="PROSITE" id="PS50164"/>
    </source>
</evidence>
<dbReference type="AlphaFoldDB" id="A0A318S425"/>
<evidence type="ECO:0000313" key="3">
    <source>
        <dbReference type="Proteomes" id="UP000248326"/>
    </source>
</evidence>
<protein>
    <submittedName>
        <fullName evidence="2">Uncharacterized protein DUF4357</fullName>
    </submittedName>
</protein>
<dbReference type="EMBL" id="QJSX01000009">
    <property type="protein sequence ID" value="PYE53295.1"/>
    <property type="molecule type" value="Genomic_DNA"/>
</dbReference>
<reference evidence="2 3" key="1">
    <citation type="submission" date="2018-06" db="EMBL/GenBank/DDBJ databases">
        <title>Genomic Encyclopedia of Type Strains, Phase IV (KMG-IV): sequencing the most valuable type-strain genomes for metagenomic binning, comparative biology and taxonomic classification.</title>
        <authorList>
            <person name="Goeker M."/>
        </authorList>
    </citation>
    <scope>NUCLEOTIDE SEQUENCE [LARGE SCALE GENOMIC DNA]</scope>
    <source>
        <strain evidence="2 3">DSM 18048</strain>
    </source>
</reference>
<accession>A0A318S425</accession>
<sequence>MTGRSIRIFLPDGTPGNLFTGEIINWTGRVTVFPRSELNRFLSREESAQPGVYLLLGQDPEDPNRDVVYVGESESLGDRLKNHDRDDDKAFWETTFAASSKDQNLTKAHVRYLEVRLIQLLVEAGRTSVWNTKHAGGNAKLPPLPEADRADMEFFLDQLLMLLPVVGFGHARPKVARPAPTTQPPSLLDRVEDEARFVLEQPAFGVRAEAVEVNGEFVVLAGATARTDGVESWVQYKALRKQFVAQGKFQPTPDGKTLLLQEDTPFGSVSAAAAVLMGRNANGRTEWRQAGTHRTYKDWQEAKIGTPASADSLDAMSS</sequence>
<dbReference type="InterPro" id="IPR025579">
    <property type="entry name" value="DUF4357"/>
</dbReference>
<gene>
    <name evidence="2" type="ORF">DES52_10967</name>
</gene>
<comment type="caution">
    <text evidence="2">The sequence shown here is derived from an EMBL/GenBank/DDBJ whole genome shotgun (WGS) entry which is preliminary data.</text>
</comment>
<feature type="domain" description="GIY-YIG" evidence="1">
    <location>
        <begin position="48"/>
        <end position="132"/>
    </location>
</feature>
<evidence type="ECO:0000313" key="2">
    <source>
        <dbReference type="EMBL" id="PYE53295.1"/>
    </source>
</evidence>